<sequence length="108" mass="12218">MLRVIARNLIMWSRVHPSEDWIQSQIPEIVKSSVNGLRDDSIDIDEMDAETFVQAYVNIVTGACISLGLRFAGTKNANVQELLYEYAIFFLNEVCLQHDASQSILTVK</sequence>
<evidence type="ECO:0000313" key="5">
    <source>
        <dbReference type="EMBL" id="KAK3229282.1"/>
    </source>
</evidence>
<accession>A0AAE0EIR6</accession>
<dbReference type="InterPro" id="IPR024990">
    <property type="entry name" value="Apc1"/>
</dbReference>
<dbReference type="GO" id="GO:0031145">
    <property type="term" value="P:anaphase-promoting complex-dependent catabolic process"/>
    <property type="evidence" value="ECO:0007669"/>
    <property type="project" value="TreeGrafter"/>
</dbReference>
<dbReference type="GO" id="GO:0007091">
    <property type="term" value="P:metaphase/anaphase transition of mitotic cell cycle"/>
    <property type="evidence" value="ECO:0007669"/>
    <property type="project" value="TreeGrafter"/>
</dbReference>
<name>A0AAE0EIR6_9ROSI</name>
<evidence type="ECO:0000313" key="6">
    <source>
        <dbReference type="Proteomes" id="UP001281410"/>
    </source>
</evidence>
<dbReference type="PANTHER" id="PTHR12827:SF3">
    <property type="entry name" value="ANAPHASE-PROMOTING COMPLEX SUBUNIT 1"/>
    <property type="match status" value="1"/>
</dbReference>
<dbReference type="PANTHER" id="PTHR12827">
    <property type="entry name" value="MEIOTIC CHECKPOINT REGULATOR TSG24 FAMILY MEMBER"/>
    <property type="match status" value="1"/>
</dbReference>
<dbReference type="InterPro" id="IPR002015">
    <property type="entry name" value="Proteasome/cyclosome_rpt"/>
</dbReference>
<dbReference type="EMBL" id="JANJYJ010000001">
    <property type="protein sequence ID" value="KAK3229282.1"/>
    <property type="molecule type" value="Genomic_DNA"/>
</dbReference>
<dbReference type="GO" id="GO:0005680">
    <property type="term" value="C:anaphase-promoting complex"/>
    <property type="evidence" value="ECO:0007669"/>
    <property type="project" value="InterPro"/>
</dbReference>
<organism evidence="5 6">
    <name type="scientific">Dipteronia sinensis</name>
    <dbReference type="NCBI Taxonomy" id="43782"/>
    <lineage>
        <taxon>Eukaryota</taxon>
        <taxon>Viridiplantae</taxon>
        <taxon>Streptophyta</taxon>
        <taxon>Embryophyta</taxon>
        <taxon>Tracheophyta</taxon>
        <taxon>Spermatophyta</taxon>
        <taxon>Magnoliopsida</taxon>
        <taxon>eudicotyledons</taxon>
        <taxon>Gunneridae</taxon>
        <taxon>Pentapetalae</taxon>
        <taxon>rosids</taxon>
        <taxon>malvids</taxon>
        <taxon>Sapindales</taxon>
        <taxon>Sapindaceae</taxon>
        <taxon>Hippocastanoideae</taxon>
        <taxon>Acereae</taxon>
        <taxon>Dipteronia</taxon>
    </lineage>
</organism>
<evidence type="ECO:0000256" key="2">
    <source>
        <dbReference type="ARBA" id="ARBA00022737"/>
    </source>
</evidence>
<dbReference type="GO" id="GO:0051301">
    <property type="term" value="P:cell division"/>
    <property type="evidence" value="ECO:0007669"/>
    <property type="project" value="UniProtKB-KW"/>
</dbReference>
<keyword evidence="2" id="KW-0677">Repeat</keyword>
<evidence type="ECO:0000256" key="4">
    <source>
        <dbReference type="ARBA" id="ARBA00023306"/>
    </source>
</evidence>
<comment type="caution">
    <text evidence="5">The sequence shown here is derived from an EMBL/GenBank/DDBJ whole genome shotgun (WGS) entry which is preliminary data.</text>
</comment>
<keyword evidence="1" id="KW-0132">Cell division</keyword>
<keyword evidence="6" id="KW-1185">Reference proteome</keyword>
<keyword evidence="3" id="KW-0498">Mitosis</keyword>
<protein>
    <submittedName>
        <fullName evidence="5">Uncharacterized protein</fullName>
    </submittedName>
</protein>
<dbReference type="GO" id="GO:0060090">
    <property type="term" value="F:molecular adaptor activity"/>
    <property type="evidence" value="ECO:0007669"/>
    <property type="project" value="TreeGrafter"/>
</dbReference>
<evidence type="ECO:0000256" key="3">
    <source>
        <dbReference type="ARBA" id="ARBA00022776"/>
    </source>
</evidence>
<evidence type="ECO:0000256" key="1">
    <source>
        <dbReference type="ARBA" id="ARBA00022618"/>
    </source>
</evidence>
<keyword evidence="4" id="KW-0131">Cell cycle</keyword>
<proteinExistence type="predicted"/>
<reference evidence="5" key="1">
    <citation type="journal article" date="2023" name="Plant J.">
        <title>Genome sequences and population genomics provide insights into the demographic history, inbreeding, and mutation load of two 'living fossil' tree species of Dipteronia.</title>
        <authorList>
            <person name="Feng Y."/>
            <person name="Comes H.P."/>
            <person name="Chen J."/>
            <person name="Zhu S."/>
            <person name="Lu R."/>
            <person name="Zhang X."/>
            <person name="Li P."/>
            <person name="Qiu J."/>
            <person name="Olsen K.M."/>
            <person name="Qiu Y."/>
        </authorList>
    </citation>
    <scope>NUCLEOTIDE SEQUENCE</scope>
    <source>
        <strain evidence="5">NBL</strain>
    </source>
</reference>
<dbReference type="Proteomes" id="UP001281410">
    <property type="component" value="Unassembled WGS sequence"/>
</dbReference>
<dbReference type="Pfam" id="PF01851">
    <property type="entry name" value="PC_rep"/>
    <property type="match status" value="1"/>
</dbReference>
<dbReference type="AlphaFoldDB" id="A0AAE0EIR6"/>
<dbReference type="GO" id="GO:0070979">
    <property type="term" value="P:protein K11-linked ubiquitination"/>
    <property type="evidence" value="ECO:0007669"/>
    <property type="project" value="TreeGrafter"/>
</dbReference>
<gene>
    <name evidence="5" type="ORF">Dsin_001163</name>
</gene>